<dbReference type="Proteomes" id="UP000007431">
    <property type="component" value="Unassembled WGS sequence"/>
</dbReference>
<evidence type="ECO:0000256" key="1">
    <source>
        <dbReference type="ARBA" id="ARBA00004141"/>
    </source>
</evidence>
<organism evidence="8">
    <name type="scientific">Schizophyllum commune (strain H4-8 / FGSC 9210)</name>
    <name type="common">Split gill fungus</name>
    <dbReference type="NCBI Taxonomy" id="578458"/>
    <lineage>
        <taxon>Eukaryota</taxon>
        <taxon>Fungi</taxon>
        <taxon>Dikarya</taxon>
        <taxon>Basidiomycota</taxon>
        <taxon>Agaricomycotina</taxon>
        <taxon>Agaricomycetes</taxon>
        <taxon>Agaricomycetidae</taxon>
        <taxon>Agaricales</taxon>
        <taxon>Schizophyllaceae</taxon>
        <taxon>Schizophyllum</taxon>
    </lineage>
</organism>
<dbReference type="CDD" id="cd17323">
    <property type="entry name" value="MFS_Tpo1_MDR_like"/>
    <property type="match status" value="1"/>
</dbReference>
<keyword evidence="4 5" id="KW-0472">Membrane</keyword>
<feature type="transmembrane region" description="Helical" evidence="5">
    <location>
        <begin position="30"/>
        <end position="49"/>
    </location>
</feature>
<evidence type="ECO:0000313" key="7">
    <source>
        <dbReference type="EMBL" id="EFJ03110.1"/>
    </source>
</evidence>
<evidence type="ECO:0000256" key="5">
    <source>
        <dbReference type="SAM" id="Phobius"/>
    </source>
</evidence>
<feature type="transmembrane region" description="Helical" evidence="5">
    <location>
        <begin position="303"/>
        <end position="330"/>
    </location>
</feature>
<feature type="transmembrane region" description="Helical" evidence="5">
    <location>
        <begin position="407"/>
        <end position="432"/>
    </location>
</feature>
<comment type="subcellular location">
    <subcellularLocation>
        <location evidence="1">Membrane</location>
        <topology evidence="1">Multi-pass membrane protein</topology>
    </subcellularLocation>
</comment>
<dbReference type="InParanoid" id="D8PR00"/>
<proteinExistence type="predicted"/>
<feature type="domain" description="Major facilitator superfamily (MFS) profile" evidence="6">
    <location>
        <begin position="26"/>
        <end position="469"/>
    </location>
</feature>
<gene>
    <name evidence="7" type="ORF">SCHCODRAFT_48635</name>
</gene>
<dbReference type="OrthoDB" id="6770063at2759"/>
<evidence type="ECO:0000259" key="6">
    <source>
        <dbReference type="PROSITE" id="PS50850"/>
    </source>
</evidence>
<dbReference type="InterPro" id="IPR020846">
    <property type="entry name" value="MFS_dom"/>
</dbReference>
<keyword evidence="8" id="KW-1185">Reference proteome</keyword>
<dbReference type="EMBL" id="GL377302">
    <property type="protein sequence ID" value="EFJ03110.1"/>
    <property type="molecule type" value="Genomic_DNA"/>
</dbReference>
<dbReference type="OMA" id="KWAMASI"/>
<dbReference type="AlphaFoldDB" id="D8PR00"/>
<accession>D8PR00</accession>
<keyword evidence="3 5" id="KW-1133">Transmembrane helix</keyword>
<evidence type="ECO:0000313" key="8">
    <source>
        <dbReference type="Proteomes" id="UP000007431"/>
    </source>
</evidence>
<reference evidence="7 8" key="1">
    <citation type="journal article" date="2010" name="Nat. Biotechnol.">
        <title>Genome sequence of the model mushroom Schizophyllum commune.</title>
        <authorList>
            <person name="Ohm R.A."/>
            <person name="de Jong J.F."/>
            <person name="Lugones L.G."/>
            <person name="Aerts A."/>
            <person name="Kothe E."/>
            <person name="Stajich J.E."/>
            <person name="de Vries R.P."/>
            <person name="Record E."/>
            <person name="Levasseur A."/>
            <person name="Baker S.E."/>
            <person name="Bartholomew K.A."/>
            <person name="Coutinho P.M."/>
            <person name="Erdmann S."/>
            <person name="Fowler T.J."/>
            <person name="Gathman A.C."/>
            <person name="Lombard V."/>
            <person name="Henrissat B."/>
            <person name="Knabe N."/>
            <person name="Kuees U."/>
            <person name="Lilly W.W."/>
            <person name="Lindquist E."/>
            <person name="Lucas S."/>
            <person name="Magnuson J.K."/>
            <person name="Piumi F."/>
            <person name="Raudaskoski M."/>
            <person name="Salamov A."/>
            <person name="Schmutz J."/>
            <person name="Schwarze F.W.M.R."/>
            <person name="vanKuyk P.A."/>
            <person name="Horton J.S."/>
            <person name="Grigoriev I.V."/>
            <person name="Woesten H.A.B."/>
        </authorList>
    </citation>
    <scope>NUCLEOTIDE SEQUENCE [LARGE SCALE GENOMIC DNA]</scope>
    <source>
        <strain evidence="8">H4-8 / FGSC 9210</strain>
    </source>
</reference>
<dbReference type="InterPro" id="IPR036259">
    <property type="entry name" value="MFS_trans_sf"/>
</dbReference>
<dbReference type="RefSeq" id="XP_003038012.1">
    <property type="nucleotide sequence ID" value="XM_003037966.1"/>
</dbReference>
<evidence type="ECO:0000256" key="4">
    <source>
        <dbReference type="ARBA" id="ARBA00023136"/>
    </source>
</evidence>
<feature type="transmembrane region" description="Helical" evidence="5">
    <location>
        <begin position="351"/>
        <end position="370"/>
    </location>
</feature>
<feature type="transmembrane region" description="Helical" evidence="5">
    <location>
        <begin position="447"/>
        <end position="466"/>
    </location>
</feature>
<dbReference type="eggNOG" id="KOG0255">
    <property type="taxonomic scope" value="Eukaryota"/>
</dbReference>
<dbReference type="HOGENOM" id="CLU_008455_1_1_1"/>
<feature type="transmembrane region" description="Helical" evidence="5">
    <location>
        <begin position="271"/>
        <end position="297"/>
    </location>
</feature>
<dbReference type="GO" id="GO:0005886">
    <property type="term" value="C:plasma membrane"/>
    <property type="evidence" value="ECO:0007669"/>
    <property type="project" value="TreeGrafter"/>
</dbReference>
<dbReference type="InterPro" id="IPR011701">
    <property type="entry name" value="MFS"/>
</dbReference>
<feature type="transmembrane region" description="Helical" evidence="5">
    <location>
        <begin position="61"/>
        <end position="81"/>
    </location>
</feature>
<feature type="transmembrane region" description="Helical" evidence="5">
    <location>
        <begin position="93"/>
        <end position="120"/>
    </location>
</feature>
<dbReference type="PANTHER" id="PTHR23502:SF60">
    <property type="entry name" value="MAJOR FACILITATOR SUPERFAMILY (MFS) PROFILE DOMAIN-CONTAINING PROTEIN-RELATED"/>
    <property type="match status" value="1"/>
</dbReference>
<keyword evidence="2 5" id="KW-0812">Transmembrane</keyword>
<dbReference type="PANTHER" id="PTHR23502">
    <property type="entry name" value="MAJOR FACILITATOR SUPERFAMILY"/>
    <property type="match status" value="1"/>
</dbReference>
<dbReference type="GO" id="GO:0022857">
    <property type="term" value="F:transmembrane transporter activity"/>
    <property type="evidence" value="ECO:0007669"/>
    <property type="project" value="InterPro"/>
</dbReference>
<sequence length="479" mass="52333">MSESLDDWEYSEENPRNWSTAKKWTTMSVVSLYALLAPLGSSMMAPALVQVGTRYDITNDTILAMTLSIFLLSFALGSLTLPPLSEMYGRKWVLHLSNIFFAIFNLVCAFVPNAGALIAFRFLSGYPGAGPVSIGGGCVADLFREEERASAMALYTLGPVIGTPSTRDFFDCVAIADSRAGPIIGGYVAQELSVKYVFIIISAACGVAALVGLPFLRETYAPVLRARLVKKADKENGLALPASTRPVTENKLDYMWTNMTRPVVLLTRSAICFLLSLYMAFLYGIYYLMFAVFASFFQETYGFSTGAGGLCYLGLGVGFFVSTAVSSRFGDQIYNTLCQRNGGVGKPEFRIPSLIFGSFFIPVSLFWYGWSADARMHWIMPIIGTGIFGFGELFKGSLPIQLYLVDAFHYAASAFGAATVLRCLCGFAFPLFGKQMYAALGMGPGNSILGALAIVLGIPFPVYLYFRGEQIRKRSNLNR</sequence>
<evidence type="ECO:0000256" key="2">
    <source>
        <dbReference type="ARBA" id="ARBA00022692"/>
    </source>
</evidence>
<dbReference type="Pfam" id="PF07690">
    <property type="entry name" value="MFS_1"/>
    <property type="match status" value="1"/>
</dbReference>
<dbReference type="GeneID" id="9587992"/>
<feature type="transmembrane region" description="Helical" evidence="5">
    <location>
        <begin position="196"/>
        <end position="216"/>
    </location>
</feature>
<feature type="transmembrane region" description="Helical" evidence="5">
    <location>
        <begin position="376"/>
        <end position="395"/>
    </location>
</feature>
<evidence type="ECO:0000256" key="3">
    <source>
        <dbReference type="ARBA" id="ARBA00022989"/>
    </source>
</evidence>
<dbReference type="PROSITE" id="PS50850">
    <property type="entry name" value="MFS"/>
    <property type="match status" value="1"/>
</dbReference>
<dbReference type="Gene3D" id="1.20.1250.20">
    <property type="entry name" value="MFS general substrate transporter like domains"/>
    <property type="match status" value="1"/>
</dbReference>
<protein>
    <recommendedName>
        <fullName evidence="6">Major facilitator superfamily (MFS) profile domain-containing protein</fullName>
    </recommendedName>
</protein>
<dbReference type="SUPFAM" id="SSF103473">
    <property type="entry name" value="MFS general substrate transporter"/>
    <property type="match status" value="1"/>
</dbReference>
<dbReference type="KEGG" id="scm:SCHCO_02499472"/>
<name>D8PR00_SCHCM</name>
<dbReference type="VEuPathDB" id="FungiDB:SCHCODRAFT_02499472"/>